<dbReference type="Pfam" id="PF01183">
    <property type="entry name" value="Glyco_hydro_25"/>
    <property type="match status" value="1"/>
</dbReference>
<accession>A0A8S5RBC3</accession>
<evidence type="ECO:0000313" key="6">
    <source>
        <dbReference type="EMBL" id="DAE28672.1"/>
    </source>
</evidence>
<proteinExistence type="inferred from homology"/>
<dbReference type="EC" id="3.2.1.17" evidence="3"/>
<dbReference type="PANTHER" id="PTHR34135:SF2">
    <property type="entry name" value="LYSOZYME"/>
    <property type="match status" value="1"/>
</dbReference>
<protein>
    <recommendedName>
        <fullName evidence="3">lysozyme</fullName>
        <ecNumber evidence="3">3.2.1.17</ecNumber>
    </recommendedName>
</protein>
<dbReference type="InterPro" id="IPR002053">
    <property type="entry name" value="Glyco_hydro_25"/>
</dbReference>
<dbReference type="GO" id="GO:0003796">
    <property type="term" value="F:lysozyme activity"/>
    <property type="evidence" value="ECO:0007669"/>
    <property type="project" value="UniProtKB-EC"/>
</dbReference>
<reference evidence="6" key="1">
    <citation type="journal article" date="2021" name="Proc. Natl. Acad. Sci. U.S.A.">
        <title>A Catalog of Tens of Thousands of Viruses from Human Metagenomes Reveals Hidden Associations with Chronic Diseases.</title>
        <authorList>
            <person name="Tisza M.J."/>
            <person name="Buck C.B."/>
        </authorList>
    </citation>
    <scope>NUCLEOTIDE SEQUENCE</scope>
    <source>
        <strain evidence="6">CtmTa7</strain>
    </source>
</reference>
<dbReference type="SUPFAM" id="SSF51445">
    <property type="entry name" value="(Trans)glycosidases"/>
    <property type="match status" value="1"/>
</dbReference>
<dbReference type="CDD" id="cd06414">
    <property type="entry name" value="GH25_LytC-like"/>
    <property type="match status" value="1"/>
</dbReference>
<dbReference type="InterPro" id="IPR018077">
    <property type="entry name" value="Glyco_hydro_fam25_subgr"/>
</dbReference>
<comment type="similarity">
    <text evidence="2">Belongs to the glycosyl hydrolase 25 family.</text>
</comment>
<evidence type="ECO:0000256" key="5">
    <source>
        <dbReference type="ARBA" id="ARBA00023295"/>
    </source>
</evidence>
<dbReference type="SMART" id="SM00641">
    <property type="entry name" value="Glyco_25"/>
    <property type="match status" value="1"/>
</dbReference>
<dbReference type="EMBL" id="BK059091">
    <property type="protein sequence ID" value="DAE28672.1"/>
    <property type="molecule type" value="Genomic_DNA"/>
</dbReference>
<comment type="catalytic activity">
    <reaction evidence="1">
        <text>Hydrolysis of (1-&gt;4)-beta-linkages between N-acetylmuramic acid and N-acetyl-D-glucosamine residues in a peptidoglycan and between N-acetyl-D-glucosamine residues in chitodextrins.</text>
        <dbReference type="EC" id="3.2.1.17"/>
    </reaction>
</comment>
<name>A0A8S5RBC3_9VIRU</name>
<organism evidence="6">
    <name type="scientific">virus sp. ctmTa7</name>
    <dbReference type="NCBI Taxonomy" id="2828255"/>
    <lineage>
        <taxon>Viruses</taxon>
    </lineage>
</organism>
<dbReference type="GO" id="GO:0016998">
    <property type="term" value="P:cell wall macromolecule catabolic process"/>
    <property type="evidence" value="ECO:0007669"/>
    <property type="project" value="InterPro"/>
</dbReference>
<evidence type="ECO:0000256" key="4">
    <source>
        <dbReference type="ARBA" id="ARBA00022801"/>
    </source>
</evidence>
<dbReference type="Gene3D" id="3.20.20.80">
    <property type="entry name" value="Glycosidases"/>
    <property type="match status" value="1"/>
</dbReference>
<dbReference type="InterPro" id="IPR017853">
    <property type="entry name" value="GH"/>
</dbReference>
<evidence type="ECO:0000256" key="1">
    <source>
        <dbReference type="ARBA" id="ARBA00000632"/>
    </source>
</evidence>
<keyword evidence="5" id="KW-0326">Glycosidase</keyword>
<dbReference type="PROSITE" id="PS51904">
    <property type="entry name" value="GLYCOSYL_HYDROL_F25_2"/>
    <property type="match status" value="1"/>
</dbReference>
<keyword evidence="4" id="KW-0378">Hydrolase</keyword>
<evidence type="ECO:0000256" key="3">
    <source>
        <dbReference type="ARBA" id="ARBA00012732"/>
    </source>
</evidence>
<evidence type="ECO:0000256" key="2">
    <source>
        <dbReference type="ARBA" id="ARBA00010646"/>
    </source>
</evidence>
<sequence>MAIKGIDVSSHQKSINWTKVKNDGISFAIIRAGYGQVHKDDCFEQNIKGAIAAGIPVGIYWFSYALNKKQALEEAKGCIDLIKNYKITLPIFYDFEYDSVNYAKKNGITITKTLFNEFTKTFCDYIQSKGHKAGVYYNPDYKRRFVDESICGKYVEWMAHYTGTNNKGYAIHQYSESGKVSGISGNVDVNYLNDESLLKKTSLNINSSISSESARKKESITVDGSWGVDTTKALQKIFKTAADGIISNQPSSNRKYLSAAKTNSWKFKDSNYKAGSQLIKALQKKIGTTVDGLFGKQSVIALQKFLDVTQDGSMGKETVKALQKWINKNL</sequence>
<dbReference type="PANTHER" id="PTHR34135">
    <property type="entry name" value="LYSOZYME"/>
    <property type="match status" value="1"/>
</dbReference>
<dbReference type="GO" id="GO:0016052">
    <property type="term" value="P:carbohydrate catabolic process"/>
    <property type="evidence" value="ECO:0007669"/>
    <property type="project" value="TreeGrafter"/>
</dbReference>
<dbReference type="GO" id="GO:0009253">
    <property type="term" value="P:peptidoglycan catabolic process"/>
    <property type="evidence" value="ECO:0007669"/>
    <property type="project" value="InterPro"/>
</dbReference>